<feature type="domain" description="Large ribosomal subunit protein eL19" evidence="5">
    <location>
        <begin position="2"/>
        <end position="145"/>
    </location>
</feature>
<keyword evidence="2 6" id="KW-0689">Ribosomal protein</keyword>
<sequence>MDHKKAKKITAALLKIGETKVYISPSEGQRIKEAMTKEDVRVLIKDGVIKKRKDDLQSKSRARVLKEKKKKGRKKGHGKRTGKKTARSNKKEKWIKNVRAQRRVLKEMKESNAKLKKPARQIYLMIKGGYFKGKKYVQSMVEEAKK</sequence>
<dbReference type="SMART" id="SM01416">
    <property type="entry name" value="Ribosomal_L19e"/>
    <property type="match status" value="1"/>
</dbReference>
<name>A0A2D6LPC6_9ARCH</name>
<dbReference type="Gene3D" id="1.10.1200.240">
    <property type="match status" value="1"/>
</dbReference>
<comment type="similarity">
    <text evidence="1">Belongs to the eukaryotic ribosomal protein eL19 family.</text>
</comment>
<dbReference type="Pfam" id="PF25476">
    <property type="entry name" value="Ribosomal_L19e_C"/>
    <property type="match status" value="1"/>
</dbReference>
<dbReference type="InterPro" id="IPR000196">
    <property type="entry name" value="Ribosomal_eL19_dom"/>
</dbReference>
<gene>
    <name evidence="6" type="ORF">CL944_00945</name>
</gene>
<dbReference type="Pfam" id="PF01280">
    <property type="entry name" value="Ribosomal_L19e"/>
    <property type="match status" value="1"/>
</dbReference>
<dbReference type="InterPro" id="IPR015972">
    <property type="entry name" value="Ribosomal_eL19_dom1"/>
</dbReference>
<dbReference type="NCBIfam" id="NF006343">
    <property type="entry name" value="PRK08570.1"/>
    <property type="match status" value="1"/>
</dbReference>
<protein>
    <submittedName>
        <fullName evidence="6">50S ribosomal protein L19e</fullName>
    </submittedName>
</protein>
<dbReference type="GO" id="GO:0003723">
    <property type="term" value="F:RNA binding"/>
    <property type="evidence" value="ECO:0007669"/>
    <property type="project" value="InterPro"/>
</dbReference>
<dbReference type="InterPro" id="IPR057259">
    <property type="entry name" value="Ribosomal_L19e"/>
</dbReference>
<evidence type="ECO:0000256" key="1">
    <source>
        <dbReference type="ARBA" id="ARBA00011082"/>
    </source>
</evidence>
<evidence type="ECO:0000259" key="5">
    <source>
        <dbReference type="SMART" id="SM01416"/>
    </source>
</evidence>
<proteinExistence type="inferred from homology"/>
<accession>A0A2D6LPC6</accession>
<reference evidence="7" key="1">
    <citation type="submission" date="2017-09" db="EMBL/GenBank/DDBJ databases">
        <title>The Reconstruction of 2,631 Draft Metagenome-Assembled Genomes from the Global Oceans.</title>
        <authorList>
            <person name="Tully B.J."/>
            <person name="Graham E.D."/>
            <person name="Heidelberg J.F."/>
        </authorList>
    </citation>
    <scope>NUCLEOTIDE SEQUENCE [LARGE SCALE GENOMIC DNA]</scope>
</reference>
<dbReference type="GO" id="GO:0006412">
    <property type="term" value="P:translation"/>
    <property type="evidence" value="ECO:0007669"/>
    <property type="project" value="InterPro"/>
</dbReference>
<dbReference type="Proteomes" id="UP000226712">
    <property type="component" value="Unassembled WGS sequence"/>
</dbReference>
<dbReference type="Gene3D" id="1.10.1650.10">
    <property type="match status" value="1"/>
</dbReference>
<evidence type="ECO:0000313" key="6">
    <source>
        <dbReference type="EMBL" id="MAG18022.1"/>
    </source>
</evidence>
<comment type="caution">
    <text evidence="6">The sequence shown here is derived from an EMBL/GenBank/DDBJ whole genome shotgun (WGS) entry which is preliminary data.</text>
</comment>
<dbReference type="EMBL" id="NZBD01000004">
    <property type="protein sequence ID" value="MAG18022.1"/>
    <property type="molecule type" value="Genomic_DNA"/>
</dbReference>
<evidence type="ECO:0000313" key="7">
    <source>
        <dbReference type="Proteomes" id="UP000226712"/>
    </source>
</evidence>
<dbReference type="GO" id="GO:0022625">
    <property type="term" value="C:cytosolic large ribosomal subunit"/>
    <property type="evidence" value="ECO:0007669"/>
    <property type="project" value="InterPro"/>
</dbReference>
<feature type="region of interest" description="Disordered" evidence="4">
    <location>
        <begin position="53"/>
        <end position="93"/>
    </location>
</feature>
<dbReference type="SUPFAM" id="SSF48140">
    <property type="entry name" value="Ribosomal protein L19 (L19e)"/>
    <property type="match status" value="1"/>
</dbReference>
<dbReference type="InterPro" id="IPR039547">
    <property type="entry name" value="Ribosomal_eL19"/>
</dbReference>
<evidence type="ECO:0000256" key="2">
    <source>
        <dbReference type="ARBA" id="ARBA00022980"/>
    </source>
</evidence>
<dbReference type="PANTHER" id="PTHR10722">
    <property type="entry name" value="60S RIBOSOMAL PROTEIN L19"/>
    <property type="match status" value="1"/>
</dbReference>
<organism evidence="6 7">
    <name type="scientific">Candidatus Iainarchaeum sp</name>
    <dbReference type="NCBI Taxonomy" id="3101447"/>
    <lineage>
        <taxon>Archaea</taxon>
        <taxon>Candidatus Iainarchaeota</taxon>
        <taxon>Candidatus Iainarchaeia</taxon>
        <taxon>Candidatus Iainarchaeales</taxon>
        <taxon>Candidatus Iainarchaeaceae</taxon>
        <taxon>Candidatus Iainarchaeum</taxon>
    </lineage>
</organism>
<dbReference type="AlphaFoldDB" id="A0A2D6LPC6"/>
<dbReference type="InterPro" id="IPR035970">
    <property type="entry name" value="60S_ribosomal_eL19_sf"/>
</dbReference>
<dbReference type="GO" id="GO:0003735">
    <property type="term" value="F:structural constituent of ribosome"/>
    <property type="evidence" value="ECO:0007669"/>
    <property type="project" value="InterPro"/>
</dbReference>
<evidence type="ECO:0000256" key="4">
    <source>
        <dbReference type="SAM" id="MobiDB-lite"/>
    </source>
</evidence>
<feature type="compositionally biased region" description="Basic residues" evidence="4">
    <location>
        <begin position="60"/>
        <end position="88"/>
    </location>
</feature>
<evidence type="ECO:0000256" key="3">
    <source>
        <dbReference type="ARBA" id="ARBA00023274"/>
    </source>
</evidence>
<dbReference type="InterPro" id="IPR057260">
    <property type="entry name" value="Ribosomal_L19e_C"/>
</dbReference>
<keyword evidence="3" id="KW-0687">Ribonucleoprotein</keyword>